<evidence type="ECO:0000256" key="4">
    <source>
        <dbReference type="ARBA" id="ARBA00022984"/>
    </source>
</evidence>
<dbReference type="PANTHER" id="PTHR30582:SF2">
    <property type="entry name" value="L,D-TRANSPEPTIDASE YCIB-RELATED"/>
    <property type="match status" value="1"/>
</dbReference>
<keyword evidence="2" id="KW-0808">Transferase</keyword>
<dbReference type="InterPro" id="IPR050979">
    <property type="entry name" value="LD-transpeptidase"/>
</dbReference>
<dbReference type="PANTHER" id="PTHR30582">
    <property type="entry name" value="L,D-TRANSPEPTIDASE"/>
    <property type="match status" value="1"/>
</dbReference>
<dbReference type="UniPathway" id="UPA00219"/>
<reference evidence="8" key="2">
    <citation type="journal article" date="2010" name="Appl. Environ. Microbiol.">
        <title>Comparative analysis of acidobacterial genomic fragments from terrestrial and aquatic metagenomic libraries, with emphasis on acidobacteria subdivision 6.</title>
        <authorList>
            <person name="Kielak A.M."/>
            <person name="van Veen J.A."/>
            <person name="Kowalchuk G.A."/>
        </authorList>
    </citation>
    <scope>NUCLEOTIDE SEQUENCE</scope>
</reference>
<dbReference type="GO" id="GO:0016740">
    <property type="term" value="F:transferase activity"/>
    <property type="evidence" value="ECO:0007669"/>
    <property type="project" value="UniProtKB-KW"/>
</dbReference>
<evidence type="ECO:0000256" key="6">
    <source>
        <dbReference type="PROSITE-ProRule" id="PRU01373"/>
    </source>
</evidence>
<dbReference type="Gene3D" id="2.40.440.10">
    <property type="entry name" value="L,D-transpeptidase catalytic domain-like"/>
    <property type="match status" value="1"/>
</dbReference>
<feature type="domain" description="L,D-TPase catalytic" evidence="7">
    <location>
        <begin position="93"/>
        <end position="216"/>
    </location>
</feature>
<dbReference type="GO" id="GO:0071555">
    <property type="term" value="P:cell wall organization"/>
    <property type="evidence" value="ECO:0007669"/>
    <property type="project" value="UniProtKB-UniRule"/>
</dbReference>
<dbReference type="GO" id="GO:0018104">
    <property type="term" value="P:peptidoglycan-protein cross-linking"/>
    <property type="evidence" value="ECO:0007669"/>
    <property type="project" value="TreeGrafter"/>
</dbReference>
<dbReference type="Pfam" id="PF03734">
    <property type="entry name" value="YkuD"/>
    <property type="match status" value="1"/>
</dbReference>
<comment type="pathway">
    <text evidence="1 6">Cell wall biogenesis; peptidoglycan biosynthesis.</text>
</comment>
<dbReference type="CDD" id="cd16913">
    <property type="entry name" value="YkuD_like"/>
    <property type="match status" value="1"/>
</dbReference>
<evidence type="ECO:0000259" key="7">
    <source>
        <dbReference type="PROSITE" id="PS52029"/>
    </source>
</evidence>
<evidence type="ECO:0000256" key="1">
    <source>
        <dbReference type="ARBA" id="ARBA00004752"/>
    </source>
</evidence>
<dbReference type="PROSITE" id="PS52029">
    <property type="entry name" value="LD_TPASE"/>
    <property type="match status" value="1"/>
</dbReference>
<evidence type="ECO:0000313" key="8">
    <source>
        <dbReference type="EMBL" id="ADC35819.1"/>
    </source>
</evidence>
<dbReference type="GO" id="GO:0008360">
    <property type="term" value="P:regulation of cell shape"/>
    <property type="evidence" value="ECO:0007669"/>
    <property type="project" value="UniProtKB-UniRule"/>
</dbReference>
<accession>E3T675</accession>
<dbReference type="EMBL" id="GU260700">
    <property type="protein sequence ID" value="ADC35819.1"/>
    <property type="molecule type" value="Genomic_DNA"/>
</dbReference>
<evidence type="ECO:0000256" key="3">
    <source>
        <dbReference type="ARBA" id="ARBA00022960"/>
    </source>
</evidence>
<feature type="active site" description="Nucleophile" evidence="6">
    <location>
        <position position="179"/>
    </location>
</feature>
<sequence>MLLSSLGAAQQPVPQLPVAYHLEPLSRTAADLAQRFTTQQLDTLEMLNRRDREHLIRTDPPTPGLVVPDLWIDDPLAYSPFPVTWPAVEAHPKAIVVHQPAQAFAAYEQGRLVRWGPVSTGRKETPTPGGQFNLTWRARSRRSTDNQDWLLEWYFNFVNERGVSFHLFDLPGYPASHACVRLLRRDAEWLYRWGEQWMLDDTHRIVVTPGTPVLILGAYRFGTPPPWIAIDALGRPLELPEK</sequence>
<dbReference type="GO" id="GO:0071972">
    <property type="term" value="F:peptidoglycan L,D-transpeptidase activity"/>
    <property type="evidence" value="ECO:0007669"/>
    <property type="project" value="TreeGrafter"/>
</dbReference>
<feature type="active site" description="Proton donor/acceptor" evidence="6">
    <location>
        <position position="166"/>
    </location>
</feature>
<proteinExistence type="predicted"/>
<keyword evidence="4 6" id="KW-0573">Peptidoglycan synthesis</keyword>
<dbReference type="SUPFAM" id="SSF141523">
    <property type="entry name" value="L,D-transpeptidase catalytic domain-like"/>
    <property type="match status" value="1"/>
</dbReference>
<reference evidence="8" key="1">
    <citation type="submission" date="2009-12" db="EMBL/GenBank/DDBJ databases">
        <authorList>
            <person name="Kielak A."/>
            <person name="van Veen J.A."/>
            <person name="Kowalchuk G.A."/>
        </authorList>
    </citation>
    <scope>NUCLEOTIDE SEQUENCE</scope>
</reference>
<evidence type="ECO:0000256" key="5">
    <source>
        <dbReference type="ARBA" id="ARBA00023316"/>
    </source>
</evidence>
<dbReference type="InterPro" id="IPR038063">
    <property type="entry name" value="Transpep_catalytic_dom"/>
</dbReference>
<keyword evidence="3 6" id="KW-0133">Cell shape</keyword>
<dbReference type="InterPro" id="IPR005490">
    <property type="entry name" value="LD_TPept_cat_dom"/>
</dbReference>
<dbReference type="GO" id="GO:0005576">
    <property type="term" value="C:extracellular region"/>
    <property type="evidence" value="ECO:0007669"/>
    <property type="project" value="TreeGrafter"/>
</dbReference>
<name>E3T675_9BACT</name>
<dbReference type="AlphaFoldDB" id="E3T675"/>
<organism evidence="8">
    <name type="scientific">uncultured bacterium 66</name>
    <dbReference type="NCBI Taxonomy" id="698391"/>
    <lineage>
        <taxon>Bacteria</taxon>
        <taxon>environmental samples</taxon>
    </lineage>
</organism>
<keyword evidence="5 6" id="KW-0961">Cell wall biogenesis/degradation</keyword>
<protein>
    <recommendedName>
        <fullName evidence="7">L,D-TPase catalytic domain-containing protein</fullName>
    </recommendedName>
</protein>
<evidence type="ECO:0000256" key="2">
    <source>
        <dbReference type="ARBA" id="ARBA00022679"/>
    </source>
</evidence>